<evidence type="ECO:0000313" key="2">
    <source>
        <dbReference type="EMBL" id="VDK70040.1"/>
    </source>
</evidence>
<dbReference type="Proteomes" id="UP000281553">
    <property type="component" value="Unassembled WGS sequence"/>
</dbReference>
<protein>
    <submittedName>
        <fullName evidence="2">Uncharacterized protein</fullName>
    </submittedName>
</protein>
<evidence type="ECO:0000313" key="3">
    <source>
        <dbReference type="Proteomes" id="UP000281553"/>
    </source>
</evidence>
<dbReference type="EMBL" id="UYRU01041810">
    <property type="protein sequence ID" value="VDK70040.1"/>
    <property type="molecule type" value="Genomic_DNA"/>
</dbReference>
<dbReference type="AlphaFoldDB" id="A0A3P6SQ41"/>
<sequence>MAAANAATGADSAQDAVIVKRHRHSEGPTEPTQPPAKKHRHNEGLTEPAQPPDKKKKKHKHNERLTEAAQPPEKKKHKHSSGKPKISKERLEAAGIDAKQFRYMRFDKARASN</sequence>
<gene>
    <name evidence="2" type="ORF">DILT_LOCUS2215</name>
</gene>
<accession>A0A3P6SQ41</accession>
<name>A0A3P6SQ41_DIBLA</name>
<organism evidence="2 3">
    <name type="scientific">Dibothriocephalus latus</name>
    <name type="common">Fish tapeworm</name>
    <name type="synonym">Diphyllobothrium latum</name>
    <dbReference type="NCBI Taxonomy" id="60516"/>
    <lineage>
        <taxon>Eukaryota</taxon>
        <taxon>Metazoa</taxon>
        <taxon>Spiralia</taxon>
        <taxon>Lophotrochozoa</taxon>
        <taxon>Platyhelminthes</taxon>
        <taxon>Cestoda</taxon>
        <taxon>Eucestoda</taxon>
        <taxon>Diphyllobothriidea</taxon>
        <taxon>Diphyllobothriidae</taxon>
        <taxon>Dibothriocephalus</taxon>
    </lineage>
</organism>
<feature type="region of interest" description="Disordered" evidence="1">
    <location>
        <begin position="1"/>
        <end position="98"/>
    </location>
</feature>
<evidence type="ECO:0000256" key="1">
    <source>
        <dbReference type="SAM" id="MobiDB-lite"/>
    </source>
</evidence>
<feature type="compositionally biased region" description="Low complexity" evidence="1">
    <location>
        <begin position="1"/>
        <end position="16"/>
    </location>
</feature>
<reference evidence="2 3" key="1">
    <citation type="submission" date="2018-11" db="EMBL/GenBank/DDBJ databases">
        <authorList>
            <consortium name="Pathogen Informatics"/>
        </authorList>
    </citation>
    <scope>NUCLEOTIDE SEQUENCE [LARGE SCALE GENOMIC DNA]</scope>
</reference>
<proteinExistence type="predicted"/>
<keyword evidence="3" id="KW-1185">Reference proteome</keyword>
<dbReference type="OrthoDB" id="10629909at2759"/>